<evidence type="ECO:0000256" key="1">
    <source>
        <dbReference type="ARBA" id="ARBA00008857"/>
    </source>
</evidence>
<sequence length="147" mass="15620">MGLTVADRLGMAKATNKLSARTVLSISAPGRRSDGGGLNLQVSPTGAKFWLFMFKPDGKRSELGFGPAHDISLTNARQKASEARKLIDAGTNPRDERRAAEAARKAQATKLTFGEVADSLIESIAAGFRNARTGGSIPFRACFRVGL</sequence>
<comment type="caution">
    <text evidence="4">The sequence shown here is derived from an EMBL/GenBank/DDBJ whole genome shotgun (WGS) entry which is preliminary data.</text>
</comment>
<protein>
    <recommendedName>
        <fullName evidence="3">Integrase DNA-binding domain-containing protein</fullName>
    </recommendedName>
</protein>
<dbReference type="PANTHER" id="PTHR30629:SF2">
    <property type="entry name" value="PROPHAGE INTEGRASE INTS-RELATED"/>
    <property type="match status" value="1"/>
</dbReference>
<proteinExistence type="inferred from homology"/>
<dbReference type="EMBL" id="JAUSUH010000001">
    <property type="protein sequence ID" value="MDQ0345806.1"/>
    <property type="molecule type" value="Genomic_DNA"/>
</dbReference>
<evidence type="ECO:0000313" key="4">
    <source>
        <dbReference type="EMBL" id="MDQ0345806.1"/>
    </source>
</evidence>
<comment type="similarity">
    <text evidence="1">Belongs to the 'phage' integrase family.</text>
</comment>
<accession>A0ABU0DBU5</accession>
<organism evidence="4 5">
    <name type="scientific">Ancylobacter vacuolatus</name>
    <dbReference type="NCBI Taxonomy" id="223389"/>
    <lineage>
        <taxon>Bacteria</taxon>
        <taxon>Pseudomonadati</taxon>
        <taxon>Pseudomonadota</taxon>
        <taxon>Alphaproteobacteria</taxon>
        <taxon>Hyphomicrobiales</taxon>
        <taxon>Xanthobacteraceae</taxon>
        <taxon>Ancylobacter</taxon>
    </lineage>
</organism>
<dbReference type="InterPro" id="IPR038488">
    <property type="entry name" value="Integrase_DNA-bd_sf"/>
</dbReference>
<keyword evidence="5" id="KW-1185">Reference proteome</keyword>
<gene>
    <name evidence="4" type="ORF">J2S76_000207</name>
</gene>
<dbReference type="RefSeq" id="WP_307056704.1">
    <property type="nucleotide sequence ID" value="NZ_JAUSUH010000001.1"/>
</dbReference>
<dbReference type="InterPro" id="IPR025166">
    <property type="entry name" value="Integrase_DNA_bind_dom"/>
</dbReference>
<evidence type="ECO:0000256" key="2">
    <source>
        <dbReference type="ARBA" id="ARBA00022908"/>
    </source>
</evidence>
<feature type="domain" description="Integrase DNA-binding" evidence="3">
    <location>
        <begin position="28"/>
        <end position="100"/>
    </location>
</feature>
<dbReference type="PANTHER" id="PTHR30629">
    <property type="entry name" value="PROPHAGE INTEGRASE"/>
    <property type="match status" value="1"/>
</dbReference>
<keyword evidence="2" id="KW-0229">DNA integration</keyword>
<name>A0ABU0DBU5_9HYPH</name>
<dbReference type="Proteomes" id="UP001238467">
    <property type="component" value="Unassembled WGS sequence"/>
</dbReference>
<reference evidence="4 5" key="1">
    <citation type="submission" date="2023-07" db="EMBL/GenBank/DDBJ databases">
        <title>Genomic Encyclopedia of Type Strains, Phase IV (KMG-IV): sequencing the most valuable type-strain genomes for metagenomic binning, comparative biology and taxonomic classification.</title>
        <authorList>
            <person name="Goeker M."/>
        </authorList>
    </citation>
    <scope>NUCLEOTIDE SEQUENCE [LARGE SCALE GENOMIC DNA]</scope>
    <source>
        <strain evidence="4 5">DSM 1277</strain>
    </source>
</reference>
<evidence type="ECO:0000313" key="5">
    <source>
        <dbReference type="Proteomes" id="UP001238467"/>
    </source>
</evidence>
<dbReference type="Gene3D" id="3.30.160.390">
    <property type="entry name" value="Integrase, DNA-binding domain"/>
    <property type="match status" value="1"/>
</dbReference>
<dbReference type="InterPro" id="IPR050808">
    <property type="entry name" value="Phage_Integrase"/>
</dbReference>
<dbReference type="Pfam" id="PF13356">
    <property type="entry name" value="Arm-DNA-bind_3"/>
    <property type="match status" value="1"/>
</dbReference>
<evidence type="ECO:0000259" key="3">
    <source>
        <dbReference type="Pfam" id="PF13356"/>
    </source>
</evidence>